<keyword evidence="12" id="KW-1185">Reference proteome</keyword>
<feature type="transmembrane region" description="Helical" evidence="9">
    <location>
        <begin position="289"/>
        <end position="310"/>
    </location>
</feature>
<feature type="transmembrane region" description="Helical" evidence="9">
    <location>
        <begin position="98"/>
        <end position="118"/>
    </location>
</feature>
<keyword evidence="4" id="KW-0297">G-protein coupled receptor</keyword>
<feature type="transmembrane region" description="Helical" evidence="9">
    <location>
        <begin position="130"/>
        <end position="152"/>
    </location>
</feature>
<sequence>MGLPETIETSRSCDWIKTNELKWFSWIVEKPQCDASFYAYRVSTCDSRAKRQVTYYWLLASPTDASKSSECQGGVDLPPSVEIDCEYAPHEAPVFKTVTAIAAVLAAVLVCMIGFVVLHRDSPIIKRSQYEFLVVMLVGGVLMCAATLLYAGAPTKALCGLRPATVSVAFTLIFGALVVKSLRVYRVFMSGAMKRVVLSTRTMFRILGLFVLVDVVILAAWFVVDFPQPALKLEEMAVLRGGSVERLVCQSSSFIFSALLIFWKTIVLFMGLYLSFLIRNVSTDFQESVWIFASAVVVLFGSVIVLPMAYLRSSWP</sequence>
<proteinExistence type="predicted"/>
<evidence type="ECO:0000256" key="9">
    <source>
        <dbReference type="SAM" id="Phobius"/>
    </source>
</evidence>
<dbReference type="Proteomes" id="UP001209570">
    <property type="component" value="Unassembled WGS sequence"/>
</dbReference>
<dbReference type="GO" id="GO:0038039">
    <property type="term" value="C:G protein-coupled receptor heterodimeric complex"/>
    <property type="evidence" value="ECO:0007669"/>
    <property type="project" value="TreeGrafter"/>
</dbReference>
<dbReference type="PROSITE" id="PS50259">
    <property type="entry name" value="G_PROTEIN_RECEP_F3_4"/>
    <property type="match status" value="1"/>
</dbReference>
<evidence type="ECO:0000256" key="6">
    <source>
        <dbReference type="ARBA" id="ARBA00023170"/>
    </source>
</evidence>
<feature type="transmembrane region" description="Helical" evidence="9">
    <location>
        <begin position="203"/>
        <end position="224"/>
    </location>
</feature>
<dbReference type="GO" id="GO:0004965">
    <property type="term" value="F:G protein-coupled GABA receptor activity"/>
    <property type="evidence" value="ECO:0007669"/>
    <property type="project" value="InterPro"/>
</dbReference>
<dbReference type="AlphaFoldDB" id="A0AAD5Q114"/>
<evidence type="ECO:0000256" key="7">
    <source>
        <dbReference type="ARBA" id="ARBA00023180"/>
    </source>
</evidence>
<evidence type="ECO:0000256" key="5">
    <source>
        <dbReference type="ARBA" id="ARBA00023136"/>
    </source>
</evidence>
<dbReference type="PRINTS" id="PR00248">
    <property type="entry name" value="GPCRMGR"/>
</dbReference>
<dbReference type="CDD" id="cd15047">
    <property type="entry name" value="7tmC_GABA-B-like"/>
    <property type="match status" value="1"/>
</dbReference>
<evidence type="ECO:0000256" key="8">
    <source>
        <dbReference type="ARBA" id="ARBA00023224"/>
    </source>
</evidence>
<dbReference type="EMBL" id="JAKCXM010002559">
    <property type="protein sequence ID" value="KAJ0390143.1"/>
    <property type="molecule type" value="Genomic_DNA"/>
</dbReference>
<dbReference type="InterPro" id="IPR017978">
    <property type="entry name" value="GPCR_3_C"/>
</dbReference>
<dbReference type="InterPro" id="IPR000337">
    <property type="entry name" value="GPCR_3"/>
</dbReference>
<keyword evidence="2 9" id="KW-0812">Transmembrane</keyword>
<accession>A0AAD5Q114</accession>
<comment type="subcellular location">
    <subcellularLocation>
        <location evidence="1">Membrane</location>
        <topology evidence="1">Multi-pass membrane protein</topology>
    </subcellularLocation>
</comment>
<evidence type="ECO:0000259" key="10">
    <source>
        <dbReference type="PROSITE" id="PS50259"/>
    </source>
</evidence>
<keyword evidence="7" id="KW-0325">Glycoprotein</keyword>
<feature type="transmembrane region" description="Helical" evidence="9">
    <location>
        <begin position="254"/>
        <end position="277"/>
    </location>
</feature>
<keyword evidence="6" id="KW-0675">Receptor</keyword>
<keyword evidence="8" id="KW-0807">Transducer</keyword>
<evidence type="ECO:0000313" key="12">
    <source>
        <dbReference type="Proteomes" id="UP001209570"/>
    </source>
</evidence>
<dbReference type="InterPro" id="IPR002455">
    <property type="entry name" value="GPCR3_GABA-B"/>
</dbReference>
<reference evidence="11" key="1">
    <citation type="submission" date="2021-12" db="EMBL/GenBank/DDBJ databases">
        <title>Prjna785345.</title>
        <authorList>
            <person name="Rujirawat T."/>
            <person name="Krajaejun T."/>
        </authorList>
    </citation>
    <scope>NUCLEOTIDE SEQUENCE</scope>
    <source>
        <strain evidence="11">Pi057C3</strain>
    </source>
</reference>
<comment type="caution">
    <text evidence="11">The sequence shown here is derived from an EMBL/GenBank/DDBJ whole genome shotgun (WGS) entry which is preliminary data.</text>
</comment>
<name>A0AAD5Q114_PYTIN</name>
<feature type="transmembrane region" description="Helical" evidence="9">
    <location>
        <begin position="164"/>
        <end position="182"/>
    </location>
</feature>
<protein>
    <recommendedName>
        <fullName evidence="10">G-protein coupled receptors family 3 profile domain-containing protein</fullName>
    </recommendedName>
</protein>
<evidence type="ECO:0000256" key="4">
    <source>
        <dbReference type="ARBA" id="ARBA00023040"/>
    </source>
</evidence>
<evidence type="ECO:0000256" key="2">
    <source>
        <dbReference type="ARBA" id="ARBA00022692"/>
    </source>
</evidence>
<dbReference type="PANTHER" id="PTHR10519:SF20">
    <property type="entry name" value="G-PROTEIN COUPLED RECEPTOR 156-RELATED"/>
    <property type="match status" value="1"/>
</dbReference>
<organism evidence="11 12">
    <name type="scientific">Pythium insidiosum</name>
    <name type="common">Pythiosis disease agent</name>
    <dbReference type="NCBI Taxonomy" id="114742"/>
    <lineage>
        <taxon>Eukaryota</taxon>
        <taxon>Sar</taxon>
        <taxon>Stramenopiles</taxon>
        <taxon>Oomycota</taxon>
        <taxon>Peronosporomycetes</taxon>
        <taxon>Pythiales</taxon>
        <taxon>Pythiaceae</taxon>
        <taxon>Pythium</taxon>
    </lineage>
</organism>
<evidence type="ECO:0000313" key="11">
    <source>
        <dbReference type="EMBL" id="KAJ0390143.1"/>
    </source>
</evidence>
<feature type="domain" description="G-protein coupled receptors family 3 profile" evidence="10">
    <location>
        <begin position="99"/>
        <end position="310"/>
    </location>
</feature>
<dbReference type="PANTHER" id="PTHR10519">
    <property type="entry name" value="GABA-B RECEPTOR"/>
    <property type="match status" value="1"/>
</dbReference>
<dbReference type="Pfam" id="PF00003">
    <property type="entry name" value="7tm_3"/>
    <property type="match status" value="1"/>
</dbReference>
<gene>
    <name evidence="11" type="ORF">P43SY_010870</name>
</gene>
<evidence type="ECO:0000256" key="3">
    <source>
        <dbReference type="ARBA" id="ARBA00022989"/>
    </source>
</evidence>
<keyword evidence="3 9" id="KW-1133">Transmembrane helix</keyword>
<evidence type="ECO:0000256" key="1">
    <source>
        <dbReference type="ARBA" id="ARBA00004141"/>
    </source>
</evidence>
<keyword evidence="5 9" id="KW-0472">Membrane</keyword>